<dbReference type="CDD" id="cd00761">
    <property type="entry name" value="Glyco_tranf_GTA_type"/>
    <property type="match status" value="1"/>
</dbReference>
<dbReference type="EMBL" id="MABE01000223">
    <property type="protein sequence ID" value="OUS40879.1"/>
    <property type="molecule type" value="Genomic_DNA"/>
</dbReference>
<dbReference type="SUPFAM" id="SSF53448">
    <property type="entry name" value="Nucleotide-diphospho-sugar transferases"/>
    <property type="match status" value="1"/>
</dbReference>
<dbReference type="InterPro" id="IPR001173">
    <property type="entry name" value="Glyco_trans_2-like"/>
</dbReference>
<sequence>MNDINPIIVIIATFNRKDRLLKAVESITKQSSPNWKLVIVDDGSEDGTEEYLNSLSDPRILTYSFDKNSGVNKARNKAIDIIQEKDISGYITLLDDDDVFQTRCFEEFSSIVQSKKISGFNWFTANCTRVDGGKISKIQSYGPASYVFDYMYGKKIRGDLTHFINTKIIGDIRFTTQFKNSEEWFFFSQIAKGNDLYTIDYDAKIVETLPTGLLSSQVNKDKKIEILKYKLETFREFLPEKYTSLQTISLSNELAKSGQKKEARRLLNDISLKNKIRYKYLLAYLRCK</sequence>
<dbReference type="Pfam" id="PF00535">
    <property type="entry name" value="Glycos_transf_2"/>
    <property type="match status" value="1"/>
</dbReference>
<dbReference type="AlphaFoldDB" id="A0A1Y5HUB3"/>
<dbReference type="PANTHER" id="PTHR43685:SF2">
    <property type="entry name" value="GLYCOSYLTRANSFERASE 2-LIKE DOMAIN-CONTAINING PROTEIN"/>
    <property type="match status" value="1"/>
</dbReference>
<organism evidence="2 3">
    <name type="scientific">Oleispira antarctica</name>
    <dbReference type="NCBI Taxonomy" id="188908"/>
    <lineage>
        <taxon>Bacteria</taxon>
        <taxon>Pseudomonadati</taxon>
        <taxon>Pseudomonadota</taxon>
        <taxon>Gammaproteobacteria</taxon>
        <taxon>Oceanospirillales</taxon>
        <taxon>Oceanospirillaceae</taxon>
        <taxon>Oleispira</taxon>
    </lineage>
</organism>
<evidence type="ECO:0000259" key="1">
    <source>
        <dbReference type="Pfam" id="PF00535"/>
    </source>
</evidence>
<dbReference type="Gene3D" id="3.90.550.10">
    <property type="entry name" value="Spore Coat Polysaccharide Biosynthesis Protein SpsA, Chain A"/>
    <property type="match status" value="1"/>
</dbReference>
<accession>A0A1Y5HUB3</accession>
<evidence type="ECO:0000313" key="2">
    <source>
        <dbReference type="EMBL" id="OUS40879.1"/>
    </source>
</evidence>
<comment type="caution">
    <text evidence="2">The sequence shown here is derived from an EMBL/GenBank/DDBJ whole genome shotgun (WGS) entry which is preliminary data.</text>
</comment>
<feature type="domain" description="Glycosyltransferase 2-like" evidence="1">
    <location>
        <begin position="9"/>
        <end position="114"/>
    </location>
</feature>
<evidence type="ECO:0000313" key="3">
    <source>
        <dbReference type="Proteomes" id="UP000227088"/>
    </source>
</evidence>
<name>A0A1Y5HUB3_OLEAN</name>
<dbReference type="InterPro" id="IPR029044">
    <property type="entry name" value="Nucleotide-diphossugar_trans"/>
</dbReference>
<protein>
    <recommendedName>
        <fullName evidence="1">Glycosyltransferase 2-like domain-containing protein</fullName>
    </recommendedName>
</protein>
<proteinExistence type="predicted"/>
<reference evidence="3" key="1">
    <citation type="journal article" date="2017" name="Proc. Natl. Acad. Sci. U.S.A.">
        <title>Simulation of Deepwater Horizon oil plume reveals substrate specialization within a complex community of hydrocarbon degraders.</title>
        <authorList>
            <person name="Hu P."/>
            <person name="Dubinsky E.A."/>
            <person name="Probst A.J."/>
            <person name="Wang J."/>
            <person name="Sieber C.M.K."/>
            <person name="Tom L.M."/>
            <person name="Gardinali P."/>
            <person name="Banfield J.F."/>
            <person name="Atlas R.M."/>
            <person name="Andersen G.L."/>
        </authorList>
    </citation>
    <scope>NUCLEOTIDE SEQUENCE [LARGE SCALE GENOMIC DNA]</scope>
</reference>
<dbReference type="Proteomes" id="UP000227088">
    <property type="component" value="Unassembled WGS sequence"/>
</dbReference>
<gene>
    <name evidence="2" type="ORF">A9R00_03790</name>
</gene>
<dbReference type="PANTHER" id="PTHR43685">
    <property type="entry name" value="GLYCOSYLTRANSFERASE"/>
    <property type="match status" value="1"/>
</dbReference>
<dbReference type="InterPro" id="IPR050834">
    <property type="entry name" value="Glycosyltransf_2"/>
</dbReference>